<dbReference type="Proteomes" id="UP000588098">
    <property type="component" value="Unassembled WGS sequence"/>
</dbReference>
<dbReference type="AlphaFoldDB" id="A0A7W9QGC5"/>
<evidence type="ECO:0000313" key="3">
    <source>
        <dbReference type="Proteomes" id="UP000588098"/>
    </source>
</evidence>
<reference evidence="2 3" key="1">
    <citation type="submission" date="2020-08" db="EMBL/GenBank/DDBJ databases">
        <title>Genomic Encyclopedia of Type Strains, Phase III (KMG-III): the genomes of soil and plant-associated and newly described type strains.</title>
        <authorList>
            <person name="Whitman W."/>
        </authorList>
    </citation>
    <scope>NUCLEOTIDE SEQUENCE [LARGE SCALE GENOMIC DNA]</scope>
    <source>
        <strain evidence="2 3">CECT 8305</strain>
    </source>
</reference>
<evidence type="ECO:0000256" key="1">
    <source>
        <dbReference type="ARBA" id="ARBA00022679"/>
    </source>
</evidence>
<dbReference type="CDD" id="cd03801">
    <property type="entry name" value="GT4_PimA-like"/>
    <property type="match status" value="1"/>
</dbReference>
<keyword evidence="3" id="KW-1185">Reference proteome</keyword>
<dbReference type="GO" id="GO:0016757">
    <property type="term" value="F:glycosyltransferase activity"/>
    <property type="evidence" value="ECO:0007669"/>
    <property type="project" value="TreeGrafter"/>
</dbReference>
<dbReference type="EMBL" id="JACHJL010000024">
    <property type="protein sequence ID" value="MBB5939519.1"/>
    <property type="molecule type" value="Genomic_DNA"/>
</dbReference>
<keyword evidence="1 2" id="KW-0808">Transferase</keyword>
<dbReference type="SUPFAM" id="SSF53756">
    <property type="entry name" value="UDP-Glycosyltransferase/glycogen phosphorylase"/>
    <property type="match status" value="1"/>
</dbReference>
<sequence length="339" mass="37839">MIASVVRVPWHTTHGGYDRLLDHLPQVRRITPPVGPLATTAARAAHRLLAQRCPLPFYPAEHFATDLHLLASCEAAHVLYGDEQYWFARHRLGPTAVTYHQPPAHLKQLLPPETWRRLAPTAEHIVVLDSHQQAFFTDLVPCERVHLVPHGIDTTAFTPPPWPPSWDRLRVLTVGWWLRDWEVLDAVHERLYRRYGGGVELIVVTRQASRRPWHPAARVLEGITEQRLIALYRQAAVMLLPLIDASANNALLEAMACGAPVVATDVGGIRYYAGRGRAAVLTPPGDAAAAAEAVEQILAETGTAAHAVRRAAAREQAELFAWPSVAEQMRDLYRLLEER</sequence>
<dbReference type="Pfam" id="PF13692">
    <property type="entry name" value="Glyco_trans_1_4"/>
    <property type="match status" value="1"/>
</dbReference>
<dbReference type="GO" id="GO:0009103">
    <property type="term" value="P:lipopolysaccharide biosynthetic process"/>
    <property type="evidence" value="ECO:0007669"/>
    <property type="project" value="TreeGrafter"/>
</dbReference>
<dbReference type="RefSeq" id="WP_184578723.1">
    <property type="nucleotide sequence ID" value="NZ_JACHJL010000024.1"/>
</dbReference>
<organism evidence="2 3">
    <name type="scientific">Streptomyces zagrosensis</name>
    <dbReference type="NCBI Taxonomy" id="1042984"/>
    <lineage>
        <taxon>Bacteria</taxon>
        <taxon>Bacillati</taxon>
        <taxon>Actinomycetota</taxon>
        <taxon>Actinomycetes</taxon>
        <taxon>Kitasatosporales</taxon>
        <taxon>Streptomycetaceae</taxon>
        <taxon>Streptomyces</taxon>
    </lineage>
</organism>
<protein>
    <submittedName>
        <fullName evidence="2">Glycosyltransferase involved in cell wall biosynthesis</fullName>
    </submittedName>
</protein>
<name>A0A7W9QGC5_9ACTN</name>
<evidence type="ECO:0000313" key="2">
    <source>
        <dbReference type="EMBL" id="MBB5939519.1"/>
    </source>
</evidence>
<proteinExistence type="predicted"/>
<accession>A0A7W9QGC5</accession>
<dbReference type="PANTHER" id="PTHR46401">
    <property type="entry name" value="GLYCOSYLTRANSFERASE WBBK-RELATED"/>
    <property type="match status" value="1"/>
</dbReference>
<dbReference type="PANTHER" id="PTHR46401:SF2">
    <property type="entry name" value="GLYCOSYLTRANSFERASE WBBK-RELATED"/>
    <property type="match status" value="1"/>
</dbReference>
<dbReference type="Gene3D" id="3.40.50.2000">
    <property type="entry name" value="Glycogen Phosphorylase B"/>
    <property type="match status" value="2"/>
</dbReference>
<gene>
    <name evidence="2" type="ORF">FHS42_006613</name>
</gene>
<comment type="caution">
    <text evidence="2">The sequence shown here is derived from an EMBL/GenBank/DDBJ whole genome shotgun (WGS) entry which is preliminary data.</text>
</comment>